<keyword evidence="2" id="KW-0812">Transmembrane</keyword>
<keyword evidence="2" id="KW-1133">Transmembrane helix</keyword>
<evidence type="ECO:0000256" key="1">
    <source>
        <dbReference type="SAM" id="MobiDB-lite"/>
    </source>
</evidence>
<evidence type="ECO:0000256" key="2">
    <source>
        <dbReference type="SAM" id="Phobius"/>
    </source>
</evidence>
<feature type="compositionally biased region" description="Polar residues" evidence="1">
    <location>
        <begin position="84"/>
        <end position="94"/>
    </location>
</feature>
<evidence type="ECO:0000313" key="4">
    <source>
        <dbReference type="EMBL" id="NMM95511.1"/>
    </source>
</evidence>
<protein>
    <submittedName>
        <fullName evidence="4">Peptidase M6</fullName>
    </submittedName>
</protein>
<feature type="region of interest" description="Disordered" evidence="1">
    <location>
        <begin position="997"/>
        <end position="1035"/>
    </location>
</feature>
<organism evidence="4 5">
    <name type="scientific">Bifidobacterium erythrocebi</name>
    <dbReference type="NCBI Taxonomy" id="2675325"/>
    <lineage>
        <taxon>Bacteria</taxon>
        <taxon>Bacillati</taxon>
        <taxon>Actinomycetota</taxon>
        <taxon>Actinomycetes</taxon>
        <taxon>Bifidobacteriales</taxon>
        <taxon>Bifidobacteriaceae</taxon>
        <taxon>Bifidobacterium</taxon>
    </lineage>
</organism>
<dbReference type="EMBL" id="JAAIIF010000005">
    <property type="protein sequence ID" value="NMM95511.1"/>
    <property type="molecule type" value="Genomic_DNA"/>
</dbReference>
<name>A0A7Y0ESB9_9BIFI</name>
<keyword evidence="3" id="KW-0732">Signal</keyword>
<evidence type="ECO:0000256" key="3">
    <source>
        <dbReference type="SAM" id="SignalP"/>
    </source>
</evidence>
<feature type="compositionally biased region" description="Low complexity" evidence="1">
    <location>
        <begin position="1024"/>
        <end position="1035"/>
    </location>
</feature>
<proteinExistence type="predicted"/>
<keyword evidence="2" id="KW-0472">Membrane</keyword>
<dbReference type="Gene3D" id="3.40.390.10">
    <property type="entry name" value="Collagenase (Catalytic Domain)"/>
    <property type="match status" value="1"/>
</dbReference>
<feature type="chain" id="PRO_5031536555" evidence="3">
    <location>
        <begin position="45"/>
        <end position="1078"/>
    </location>
</feature>
<dbReference type="Proteomes" id="UP000529710">
    <property type="component" value="Unassembled WGS sequence"/>
</dbReference>
<evidence type="ECO:0000313" key="5">
    <source>
        <dbReference type="Proteomes" id="UP000529710"/>
    </source>
</evidence>
<feature type="signal peptide" evidence="3">
    <location>
        <begin position="1"/>
        <end position="44"/>
    </location>
</feature>
<dbReference type="InterPro" id="IPR024079">
    <property type="entry name" value="MetalloPept_cat_dom_sf"/>
</dbReference>
<gene>
    <name evidence="4" type="ORF">G1C98_0247</name>
</gene>
<dbReference type="GO" id="GO:0008237">
    <property type="term" value="F:metallopeptidase activity"/>
    <property type="evidence" value="ECO:0007669"/>
    <property type="project" value="InterPro"/>
</dbReference>
<feature type="region of interest" description="Disordered" evidence="1">
    <location>
        <begin position="62"/>
        <end position="111"/>
    </location>
</feature>
<feature type="transmembrane region" description="Helical" evidence="2">
    <location>
        <begin position="1048"/>
        <end position="1069"/>
    </location>
</feature>
<dbReference type="RefSeq" id="WP_169078511.1">
    <property type="nucleotide sequence ID" value="NZ_JAAIIF010000005.1"/>
</dbReference>
<feature type="compositionally biased region" description="Low complexity" evidence="1">
    <location>
        <begin position="62"/>
        <end position="82"/>
    </location>
</feature>
<dbReference type="SUPFAM" id="SSF55486">
    <property type="entry name" value="Metalloproteases ('zincins'), catalytic domain"/>
    <property type="match status" value="1"/>
</dbReference>
<sequence>MEAEPTGSNRPNRRYAKLKRMIGMATAFVLAISGCVAASATAQANEELQGAAAQTQNTTQVQGTTQQTSQTATQQTGQADASQHTDAPINTSLSPDDPNEKAPEPIGLNQRFGLGRTGQAKVIALRVDFPDMSFAKDDTLEALQSLIDGSNQKFHPYESLNSYYQRSSYGKLSFTGQAFDYHATRNRSEYATEQELLDEAMKALDATVDFSQFDGNNDGRIDAVYLHFAGPGTGWNSQWWSHEFNSDQGRVYDGKEVCNVTFLHTPSNTVDGAQTIIHETGHALGLVDYYSDPKASHPYGSMGTSDMMNNNVTDQCGFSKWLLGWLDDDHVTRIVVGKQGVTVQRGGTQEHKPSLSQAVTSLDYDDMRQQGGIVVISADSALLGTNGKFSSYYMLQYDDPVGNQSELQQPALRLYRIQAELNESNAFTHFNRGSDEPHNALIELVNMKQAPGHNGNPNLMQGDHINGSTTPSTNFREAASVGFTGIDIAVTAVNALGATVGISYNDAGRVNPDDFAITDTVMSRGVLNNDTYQLKTSTKVTPVNPASRAYITVDGVRYSAMISVGGDTITLDYSLANGTITPHSTCSFEFPEGTFYTGIRDGQPVPSQAISVPVKPGPEEPLSRGTYQWRGDQSWLVKANQSIFTDDQGKQHMVFADGTTLGFATFGNDYTNEPNIQTIDLGNALNSYDVIRHASLRDGTLEVTFGTSDNEKATTYWIDTATGKPTAQYTGSQSGNTVLRVGNSVLYVTSYDYTGSTVRLLTPRQDGTVRVSDSKGTAELFETQDGTPAIMPLTGTGKDYATDPVTGKAGRSLLLVAGDALEAKLLALADAAQGTTPAWTYTLVAPTRSFFVPDTVNIMAITATQSASYVLSMEPENGEPRYFLIRFDAKGTQNARKQIDAPHIYDTDHTKQFGLDVAPNGYIAFVDRQISADGSTFSRITTTLISPDFTSVTQSTGSSVQQQSTGWMNGRWVYVAITSHITDDQPSTLDYSATRVLDTAPSPSPVTPSDPSKPSTPGKGGNGTHNANTATTATGTNAKASTLTRTGAAVPILLAIGLAVAAIALLAVVNRPASQRKH</sequence>
<comment type="caution">
    <text evidence="4">The sequence shown here is derived from an EMBL/GenBank/DDBJ whole genome shotgun (WGS) entry which is preliminary data.</text>
</comment>
<dbReference type="PANTHER" id="PTHR41775:SF1">
    <property type="entry name" value="PEPTIDASE M6-LIKE DOMAIN-CONTAINING PROTEIN"/>
    <property type="match status" value="1"/>
</dbReference>
<accession>A0A7Y0ESB9</accession>
<reference evidence="4 5" key="1">
    <citation type="submission" date="2020-02" db="EMBL/GenBank/DDBJ databases">
        <title>Characterization of phylogenetic diversity of novel bifidobacterial species isolated in Czech ZOOs.</title>
        <authorList>
            <person name="Lugli G.A."/>
            <person name="Vera N.B."/>
            <person name="Ventura M."/>
        </authorList>
    </citation>
    <scope>NUCLEOTIDE SEQUENCE [LARGE SCALE GENOMIC DNA]</scope>
    <source>
        <strain evidence="4 5">DSM 109960</strain>
    </source>
</reference>
<dbReference type="PANTHER" id="PTHR41775">
    <property type="entry name" value="SECRETED PROTEIN-RELATED"/>
    <property type="match status" value="1"/>
</dbReference>
<dbReference type="AlphaFoldDB" id="A0A7Y0ESB9"/>
<keyword evidence="5" id="KW-1185">Reference proteome</keyword>